<protein>
    <submittedName>
        <fullName evidence="2">Uncharacterized protein</fullName>
    </submittedName>
</protein>
<proteinExistence type="predicted"/>
<reference evidence="2 3" key="1">
    <citation type="submission" date="2016-10" db="EMBL/GenBank/DDBJ databases">
        <authorList>
            <person name="de Groot N.N."/>
        </authorList>
    </citation>
    <scope>NUCLEOTIDE SEQUENCE [LARGE SCALE GENOMIC DNA]</scope>
    <source>
        <strain evidence="2 3">LMG 2247</strain>
    </source>
</reference>
<dbReference type="Proteomes" id="UP000199706">
    <property type="component" value="Unassembled WGS sequence"/>
</dbReference>
<gene>
    <name evidence="2" type="ORF">SAMN05216466_13211</name>
</gene>
<dbReference type="OrthoDB" id="9114959at2"/>
<evidence type="ECO:0000313" key="2">
    <source>
        <dbReference type="EMBL" id="SDI72606.1"/>
    </source>
</evidence>
<organism evidence="2 3">
    <name type="scientific">Paraburkholderia phenazinium</name>
    <dbReference type="NCBI Taxonomy" id="60549"/>
    <lineage>
        <taxon>Bacteria</taxon>
        <taxon>Pseudomonadati</taxon>
        <taxon>Pseudomonadota</taxon>
        <taxon>Betaproteobacteria</taxon>
        <taxon>Burkholderiales</taxon>
        <taxon>Burkholderiaceae</taxon>
        <taxon>Paraburkholderia</taxon>
    </lineage>
</organism>
<accession>A0A1G8MXL9</accession>
<feature type="region of interest" description="Disordered" evidence="1">
    <location>
        <begin position="1"/>
        <end position="90"/>
    </location>
</feature>
<evidence type="ECO:0000313" key="3">
    <source>
        <dbReference type="Proteomes" id="UP000199706"/>
    </source>
</evidence>
<dbReference type="RefSeq" id="WP_143016742.1">
    <property type="nucleotide sequence ID" value="NZ_CADERL010000038.1"/>
</dbReference>
<dbReference type="EMBL" id="FNCJ01000032">
    <property type="protein sequence ID" value="SDI72606.1"/>
    <property type="molecule type" value="Genomic_DNA"/>
</dbReference>
<sequence>MNLSVSRTWPEARGQADPSRSPKGPDRVAFQQVLRVMEKDMWAGAQSPGTAGKQPGTAQTVHPGPTRDHAHPIPGTVASSTENPGVGAPRATPAVRARAHGLALPEAQVAPARPVAANGPEQQEAASAIPICLASSAQMMHTPSAGREATRLPSDLTMPPAPQDARLDTPVKPPGAVGAVPYRLNVTVDAGTVSIVVRINGAASEDLDTLKQKALAEARRHGMHEVRLVINGIAQTSNPLPGAPYGY</sequence>
<name>A0A1G8MXL9_9BURK</name>
<dbReference type="AlphaFoldDB" id="A0A1G8MXL9"/>
<evidence type="ECO:0000256" key="1">
    <source>
        <dbReference type="SAM" id="MobiDB-lite"/>
    </source>
</evidence>